<name>A0A448X5B3_9PLAT</name>
<protein>
    <submittedName>
        <fullName evidence="1">Uncharacterized protein</fullName>
    </submittedName>
</protein>
<evidence type="ECO:0000313" key="2">
    <source>
        <dbReference type="Proteomes" id="UP000784294"/>
    </source>
</evidence>
<dbReference type="EMBL" id="CAAALY010094800">
    <property type="protein sequence ID" value="VEL28397.1"/>
    <property type="molecule type" value="Genomic_DNA"/>
</dbReference>
<accession>A0A448X5B3</accession>
<dbReference type="Proteomes" id="UP000784294">
    <property type="component" value="Unassembled WGS sequence"/>
</dbReference>
<dbReference type="AlphaFoldDB" id="A0A448X5B3"/>
<sequence>MRFTQRILSFATSFGHYSIQVVGSTEYLPPFRCNLLSLTHSATLPEDAFASMASAATAASGYSFGRDLTVSDSTPNITGQNTTSIQTTKSLSGSVSASATGLAGIPANNTSATTVADASGCLLLTVTMKPPSPSLSQAESLACSLTGLGGLGSTSLSPTTIAVSTGTTTSRIKVASGTLVAGGPWAGTSSGVETPGGASTGARVGQWLNGPSLSRIIVGHGLQQQQQPQQQHLELGEICSSQSGSIISEALADGLEAGLELESLHGSSSCCSTAYALATPAASVNSTTCSNVQALNGPSGWQQGSGSFVMVSPDTPGLDSSTSGGRLQTEAEYVIESVRYWP</sequence>
<proteinExistence type="predicted"/>
<gene>
    <name evidence="1" type="ORF">PXEA_LOCUS21837</name>
</gene>
<organism evidence="1 2">
    <name type="scientific">Protopolystoma xenopodis</name>
    <dbReference type="NCBI Taxonomy" id="117903"/>
    <lineage>
        <taxon>Eukaryota</taxon>
        <taxon>Metazoa</taxon>
        <taxon>Spiralia</taxon>
        <taxon>Lophotrochozoa</taxon>
        <taxon>Platyhelminthes</taxon>
        <taxon>Monogenea</taxon>
        <taxon>Polyopisthocotylea</taxon>
        <taxon>Polystomatidea</taxon>
        <taxon>Polystomatidae</taxon>
        <taxon>Protopolystoma</taxon>
    </lineage>
</organism>
<keyword evidence="2" id="KW-1185">Reference proteome</keyword>
<comment type="caution">
    <text evidence="1">The sequence shown here is derived from an EMBL/GenBank/DDBJ whole genome shotgun (WGS) entry which is preliminary data.</text>
</comment>
<evidence type="ECO:0000313" key="1">
    <source>
        <dbReference type="EMBL" id="VEL28397.1"/>
    </source>
</evidence>
<reference evidence="1" key="1">
    <citation type="submission" date="2018-11" db="EMBL/GenBank/DDBJ databases">
        <authorList>
            <consortium name="Pathogen Informatics"/>
        </authorList>
    </citation>
    <scope>NUCLEOTIDE SEQUENCE</scope>
</reference>